<dbReference type="GO" id="GO:0031295">
    <property type="term" value="P:T cell costimulation"/>
    <property type="evidence" value="ECO:0007669"/>
    <property type="project" value="TreeGrafter"/>
</dbReference>
<evidence type="ECO:0000256" key="2">
    <source>
        <dbReference type="ARBA" id="ARBA00022475"/>
    </source>
</evidence>
<keyword evidence="14" id="KW-1185">Reference proteome</keyword>
<dbReference type="Pfam" id="PF08205">
    <property type="entry name" value="C2-set_2"/>
    <property type="match status" value="1"/>
</dbReference>
<reference evidence="15" key="1">
    <citation type="submission" date="2025-08" db="UniProtKB">
        <authorList>
            <consortium name="RefSeq"/>
        </authorList>
    </citation>
    <scope>IDENTIFICATION</scope>
</reference>
<dbReference type="GO" id="GO:0009897">
    <property type="term" value="C:external side of plasma membrane"/>
    <property type="evidence" value="ECO:0007669"/>
    <property type="project" value="TreeGrafter"/>
</dbReference>
<evidence type="ECO:0000313" key="15">
    <source>
        <dbReference type="RefSeq" id="XP_030060885.1"/>
    </source>
</evidence>
<accession>A0A6P7YCW6</accession>
<dbReference type="KEGG" id="muo:115471323"/>
<dbReference type="InterPro" id="IPR013783">
    <property type="entry name" value="Ig-like_fold"/>
</dbReference>
<evidence type="ECO:0000256" key="7">
    <source>
        <dbReference type="ARBA" id="ARBA00023157"/>
    </source>
</evidence>
<dbReference type="GO" id="GO:0042102">
    <property type="term" value="P:positive regulation of T cell proliferation"/>
    <property type="evidence" value="ECO:0007669"/>
    <property type="project" value="TreeGrafter"/>
</dbReference>
<dbReference type="PANTHER" id="PTHR25466:SF4">
    <property type="entry name" value="T-LYMPHOCYTE ACTIVATION ANTIGEN CD80"/>
    <property type="match status" value="1"/>
</dbReference>
<evidence type="ECO:0000256" key="1">
    <source>
        <dbReference type="ARBA" id="ARBA00004251"/>
    </source>
</evidence>
<organism evidence="14 15">
    <name type="scientific">Microcaecilia unicolor</name>
    <dbReference type="NCBI Taxonomy" id="1415580"/>
    <lineage>
        <taxon>Eukaryota</taxon>
        <taxon>Metazoa</taxon>
        <taxon>Chordata</taxon>
        <taxon>Craniata</taxon>
        <taxon>Vertebrata</taxon>
        <taxon>Euteleostomi</taxon>
        <taxon>Amphibia</taxon>
        <taxon>Gymnophiona</taxon>
        <taxon>Siphonopidae</taxon>
        <taxon>Microcaecilia</taxon>
    </lineage>
</organism>
<dbReference type="GeneID" id="115471323"/>
<protein>
    <submittedName>
        <fullName evidence="15">T-lymphocyte activation antigen CD80-like</fullName>
    </submittedName>
</protein>
<dbReference type="GO" id="GO:0006955">
    <property type="term" value="P:immune response"/>
    <property type="evidence" value="ECO:0007669"/>
    <property type="project" value="TreeGrafter"/>
</dbReference>
<dbReference type="SUPFAM" id="SSF48726">
    <property type="entry name" value="Immunoglobulin"/>
    <property type="match status" value="2"/>
</dbReference>
<evidence type="ECO:0000313" key="14">
    <source>
        <dbReference type="Proteomes" id="UP000515156"/>
    </source>
</evidence>
<dbReference type="InterPro" id="IPR007110">
    <property type="entry name" value="Ig-like_dom"/>
</dbReference>
<dbReference type="OrthoDB" id="9904387at2759"/>
<feature type="domain" description="Ig-like" evidence="13">
    <location>
        <begin position="176"/>
        <end position="271"/>
    </location>
</feature>
<evidence type="ECO:0000256" key="5">
    <source>
        <dbReference type="ARBA" id="ARBA00022989"/>
    </source>
</evidence>
<evidence type="ECO:0000256" key="8">
    <source>
        <dbReference type="ARBA" id="ARBA00023170"/>
    </source>
</evidence>
<dbReference type="GO" id="GO:0071222">
    <property type="term" value="P:cellular response to lipopolysaccharide"/>
    <property type="evidence" value="ECO:0007669"/>
    <property type="project" value="TreeGrafter"/>
</dbReference>
<evidence type="ECO:0000256" key="11">
    <source>
        <dbReference type="SAM" id="MobiDB-lite"/>
    </source>
</evidence>
<evidence type="ECO:0000256" key="4">
    <source>
        <dbReference type="ARBA" id="ARBA00022729"/>
    </source>
</evidence>
<dbReference type="PROSITE" id="PS50835">
    <property type="entry name" value="IG_LIKE"/>
    <property type="match status" value="1"/>
</dbReference>
<dbReference type="SMR" id="A0A6P7YCW6"/>
<evidence type="ECO:0000256" key="10">
    <source>
        <dbReference type="ARBA" id="ARBA00023319"/>
    </source>
</evidence>
<keyword evidence="3 12" id="KW-0812">Transmembrane</keyword>
<dbReference type="Gene3D" id="2.60.40.10">
    <property type="entry name" value="Immunoglobulins"/>
    <property type="match status" value="2"/>
</dbReference>
<keyword evidence="10" id="KW-0393">Immunoglobulin domain</keyword>
<dbReference type="GO" id="GO:0042130">
    <property type="term" value="P:negative regulation of T cell proliferation"/>
    <property type="evidence" value="ECO:0007669"/>
    <property type="project" value="TreeGrafter"/>
</dbReference>
<name>A0A6P7YCW6_9AMPH</name>
<gene>
    <name evidence="15" type="primary">LOC115471323</name>
</gene>
<keyword evidence="2" id="KW-1003">Cell membrane</keyword>
<comment type="subcellular location">
    <subcellularLocation>
        <location evidence="1">Cell membrane</location>
        <topology evidence="1">Single-pass type I membrane protein</topology>
    </subcellularLocation>
</comment>
<keyword evidence="7" id="KW-1015">Disulfide bond</keyword>
<keyword evidence="9" id="KW-0325">Glycoprotein</keyword>
<dbReference type="Pfam" id="PF07686">
    <property type="entry name" value="V-set"/>
    <property type="match status" value="1"/>
</dbReference>
<keyword evidence="6 12" id="KW-0472">Membrane</keyword>
<feature type="transmembrane region" description="Helical" evidence="12">
    <location>
        <begin position="294"/>
        <end position="313"/>
    </location>
</feature>
<dbReference type="InterPro" id="IPR013162">
    <property type="entry name" value="CD80_C2-set"/>
</dbReference>
<feature type="region of interest" description="Disordered" evidence="11">
    <location>
        <begin position="369"/>
        <end position="394"/>
    </location>
</feature>
<keyword evidence="8" id="KW-0675">Receptor</keyword>
<evidence type="ECO:0000259" key="13">
    <source>
        <dbReference type="PROSITE" id="PS50835"/>
    </source>
</evidence>
<keyword evidence="4" id="KW-0732">Signal</keyword>
<evidence type="ECO:0000256" key="12">
    <source>
        <dbReference type="SAM" id="Phobius"/>
    </source>
</evidence>
<dbReference type="InterPro" id="IPR051713">
    <property type="entry name" value="T-cell_Activation_Regulation"/>
</dbReference>
<proteinExistence type="predicted"/>
<dbReference type="PANTHER" id="PTHR25466">
    <property type="entry name" value="T-LYMPHOCYTE ACTIVATION ANTIGEN"/>
    <property type="match status" value="1"/>
</dbReference>
<dbReference type="Proteomes" id="UP000515156">
    <property type="component" value="Chromosome 5"/>
</dbReference>
<dbReference type="AlphaFoldDB" id="A0A6P7YCW6"/>
<dbReference type="InterPro" id="IPR036179">
    <property type="entry name" value="Ig-like_dom_sf"/>
</dbReference>
<keyword evidence="5 12" id="KW-1133">Transmembrane helix</keyword>
<evidence type="ECO:0000256" key="9">
    <source>
        <dbReference type="ARBA" id="ARBA00023180"/>
    </source>
</evidence>
<dbReference type="RefSeq" id="XP_030060885.1">
    <property type="nucleotide sequence ID" value="XM_030205025.1"/>
</dbReference>
<dbReference type="GO" id="GO:0007166">
    <property type="term" value="P:cell surface receptor signaling pathway"/>
    <property type="evidence" value="ECO:0007669"/>
    <property type="project" value="TreeGrafter"/>
</dbReference>
<sequence>MGKSLRALGVSASFCAEQMCTPAMAFMPSKNVSMKALWFWFFLLLFSVFVSGDGQVHKVQYKVGEKAVLLFPYELDSPKTFRVYWQKDEKSEKGEKVEKVVIALTNGKEDKVFQDAEYINRTTLVTGNLSLVFLYTKVMDEGLYKCVVLQMNSKKSYEHKYSLSVQLSLVAEFSKPIINAFRITSGNILLVNLTCSSHGGYPEPRIFWNSSKENPALQGSILNSTVSLKDPWTGLYNVSSMLILNVTETLHLSCSVAYTGFQTDSDYLIISEPDKLSTRAPSLQNRTDGRQHEVLIATGVILACVLLMSLAMLKKYIVRNTPEDPENQIHLSQTSTALPVVEHAKVADTMKRSEAQALGVEHEMGLQRETEDGGSNLPEWTPEFVLPSTTTKPL</sequence>
<dbReference type="InterPro" id="IPR013106">
    <property type="entry name" value="Ig_V-set"/>
</dbReference>
<evidence type="ECO:0000256" key="6">
    <source>
        <dbReference type="ARBA" id="ARBA00023136"/>
    </source>
</evidence>
<evidence type="ECO:0000256" key="3">
    <source>
        <dbReference type="ARBA" id="ARBA00022692"/>
    </source>
</evidence>
<dbReference type="InParanoid" id="A0A6P7YCW6"/>